<accession>A0ABV2J0W8</accession>
<comment type="function">
    <text evidence="6">Catalyzes the reduction of dTDP-6-deoxy-L-lyxo-4-hexulose to yield dTDP-L-rhamnose.</text>
</comment>
<dbReference type="SUPFAM" id="SSF51735">
    <property type="entry name" value="NAD(P)-binding Rossmann-fold domains"/>
    <property type="match status" value="1"/>
</dbReference>
<dbReference type="EMBL" id="JBEPMB010000004">
    <property type="protein sequence ID" value="MET3614399.1"/>
    <property type="molecule type" value="Genomic_DNA"/>
</dbReference>
<gene>
    <name evidence="8" type="ORF">ABID16_002736</name>
</gene>
<dbReference type="Pfam" id="PF04321">
    <property type="entry name" value="RmlD_sub_bind"/>
    <property type="match status" value="1"/>
</dbReference>
<dbReference type="CDD" id="cd05254">
    <property type="entry name" value="dTDP_HR_like_SDR_e"/>
    <property type="match status" value="1"/>
</dbReference>
<dbReference type="Proteomes" id="UP001549047">
    <property type="component" value="Unassembled WGS sequence"/>
</dbReference>
<name>A0ABV2J0W8_9HYPH</name>
<evidence type="ECO:0000256" key="3">
    <source>
        <dbReference type="ARBA" id="ARBA00012929"/>
    </source>
</evidence>
<evidence type="ECO:0000256" key="6">
    <source>
        <dbReference type="RuleBase" id="RU364082"/>
    </source>
</evidence>
<comment type="cofactor">
    <cofactor evidence="6">
        <name>Mg(2+)</name>
        <dbReference type="ChEBI" id="CHEBI:18420"/>
    </cofactor>
    <text evidence="6">Binds 1 Mg(2+) ion per monomer.</text>
</comment>
<evidence type="ECO:0000256" key="4">
    <source>
        <dbReference type="ARBA" id="ARBA00017099"/>
    </source>
</evidence>
<keyword evidence="6" id="KW-0521">NADP</keyword>
<dbReference type="GO" id="GO:0008831">
    <property type="term" value="F:dTDP-4-dehydrorhamnose reductase activity"/>
    <property type="evidence" value="ECO:0007669"/>
    <property type="project" value="UniProtKB-EC"/>
</dbReference>
<evidence type="ECO:0000256" key="2">
    <source>
        <dbReference type="ARBA" id="ARBA00010944"/>
    </source>
</evidence>
<comment type="similarity">
    <text evidence="2 6">Belongs to the dTDP-4-dehydrorhamnose reductase family.</text>
</comment>
<sequence>MIPRRRYLVTGTQGQVAQSLAARAASRNDIEIIAVGRPELDLADTGSIAATVEQVAPELIISAAAYTAVDQAQSEEALAFAINADGPAALAQAAARRGIPLVHLSTDYVFSGAKTTPYVETDETGPTNVYGRSKLEGEQRVLSASPNVAVLRTAWVYSPYGKNFLKTMLRLAGERPELRVVADQFGNPTSALDIADAVLKVADNLLESRDERMRGVFHMTATGEASWADFARAIFAASAAEGGPSSEVVSISSSDYPTPASRPANSRLDCSKLRLSHGVVLPDWHGSTAAIVREILAGRHG</sequence>
<dbReference type="PANTHER" id="PTHR10491">
    <property type="entry name" value="DTDP-4-DEHYDRORHAMNOSE REDUCTASE"/>
    <property type="match status" value="1"/>
</dbReference>
<evidence type="ECO:0000259" key="7">
    <source>
        <dbReference type="Pfam" id="PF04321"/>
    </source>
</evidence>
<evidence type="ECO:0000256" key="1">
    <source>
        <dbReference type="ARBA" id="ARBA00004781"/>
    </source>
</evidence>
<evidence type="ECO:0000313" key="9">
    <source>
        <dbReference type="Proteomes" id="UP001549047"/>
    </source>
</evidence>
<dbReference type="Gene3D" id="3.40.50.720">
    <property type="entry name" value="NAD(P)-binding Rossmann-like Domain"/>
    <property type="match status" value="1"/>
</dbReference>
<evidence type="ECO:0000313" key="8">
    <source>
        <dbReference type="EMBL" id="MET3614399.1"/>
    </source>
</evidence>
<comment type="catalytic activity">
    <reaction evidence="5 6">
        <text>dTDP-beta-L-rhamnose + NADP(+) = dTDP-4-dehydro-beta-L-rhamnose + NADPH + H(+)</text>
        <dbReference type="Rhea" id="RHEA:21796"/>
        <dbReference type="ChEBI" id="CHEBI:15378"/>
        <dbReference type="ChEBI" id="CHEBI:57510"/>
        <dbReference type="ChEBI" id="CHEBI:57783"/>
        <dbReference type="ChEBI" id="CHEBI:58349"/>
        <dbReference type="ChEBI" id="CHEBI:62830"/>
        <dbReference type="EC" id="1.1.1.133"/>
    </reaction>
</comment>
<evidence type="ECO:0000256" key="5">
    <source>
        <dbReference type="ARBA" id="ARBA00048200"/>
    </source>
</evidence>
<feature type="domain" description="RmlD-like substrate binding" evidence="7">
    <location>
        <begin position="6"/>
        <end position="294"/>
    </location>
</feature>
<dbReference type="PANTHER" id="PTHR10491:SF4">
    <property type="entry name" value="METHIONINE ADENOSYLTRANSFERASE 2 SUBUNIT BETA"/>
    <property type="match status" value="1"/>
</dbReference>
<keyword evidence="9" id="KW-1185">Reference proteome</keyword>
<comment type="pathway">
    <text evidence="1 6">Carbohydrate biosynthesis; dTDP-L-rhamnose biosynthesis.</text>
</comment>
<dbReference type="InterPro" id="IPR005913">
    <property type="entry name" value="dTDP_dehydrorham_reduct"/>
</dbReference>
<dbReference type="EC" id="1.1.1.133" evidence="3 6"/>
<dbReference type="InterPro" id="IPR029903">
    <property type="entry name" value="RmlD-like-bd"/>
</dbReference>
<protein>
    <recommendedName>
        <fullName evidence="4 6">dTDP-4-dehydrorhamnose reductase</fullName>
        <ecNumber evidence="3 6">1.1.1.133</ecNumber>
    </recommendedName>
</protein>
<dbReference type="InterPro" id="IPR036291">
    <property type="entry name" value="NAD(P)-bd_dom_sf"/>
</dbReference>
<comment type="caution">
    <text evidence="8">The sequence shown here is derived from an EMBL/GenBank/DDBJ whole genome shotgun (WGS) entry which is preliminary data.</text>
</comment>
<reference evidence="8 9" key="1">
    <citation type="submission" date="2024-06" db="EMBL/GenBank/DDBJ databases">
        <title>Genomic Encyclopedia of Type Strains, Phase IV (KMG-IV): sequencing the most valuable type-strain genomes for metagenomic binning, comparative biology and taxonomic classification.</title>
        <authorList>
            <person name="Goeker M."/>
        </authorList>
    </citation>
    <scope>NUCLEOTIDE SEQUENCE [LARGE SCALE GENOMIC DNA]</scope>
    <source>
        <strain evidence="8 9">DSM 29780</strain>
    </source>
</reference>
<organism evidence="8 9">
    <name type="scientific">Rhizobium aquaticum</name>
    <dbReference type="NCBI Taxonomy" id="1549636"/>
    <lineage>
        <taxon>Bacteria</taxon>
        <taxon>Pseudomonadati</taxon>
        <taxon>Pseudomonadota</taxon>
        <taxon>Alphaproteobacteria</taxon>
        <taxon>Hyphomicrobiales</taxon>
        <taxon>Rhizobiaceae</taxon>
        <taxon>Rhizobium/Agrobacterium group</taxon>
        <taxon>Rhizobium</taxon>
    </lineage>
</organism>
<dbReference type="Gene3D" id="3.90.25.10">
    <property type="entry name" value="UDP-galactose 4-epimerase, domain 1"/>
    <property type="match status" value="1"/>
</dbReference>
<keyword evidence="6 8" id="KW-0560">Oxidoreductase</keyword>
<proteinExistence type="inferred from homology"/>
<dbReference type="NCBIfam" id="TIGR01214">
    <property type="entry name" value="rmlD"/>
    <property type="match status" value="1"/>
</dbReference>
<dbReference type="RefSeq" id="WP_354556909.1">
    <property type="nucleotide sequence ID" value="NZ_JBEPMB010000004.1"/>
</dbReference>